<protein>
    <submittedName>
        <fullName evidence="1">Uncharacterized protein</fullName>
    </submittedName>
</protein>
<name>A0A1Q4V1A4_9ACTN</name>
<sequence>MARPEPAAPLRTATVDSWEDARAHLAEYAPHARTLTALTALHGDELHEIVLDPDTRTVWWAYDNGPLDGEGWTVDQLTPQAAADLCDDVIGIVQDRITDPEYYAGGLGDLDRDQETLDDYTDIVRLTLPADPRLAAAAISGRRAALQALDTQWQRTNAALYRETVEGRGGNRLAAGRVLKLSDSQVRRVIAADDERRADLAARVQELRNTL</sequence>
<dbReference type="AlphaFoldDB" id="A0A1Q4V1A4"/>
<keyword evidence="2" id="KW-1185">Reference proteome</keyword>
<organism evidence="1 2">
    <name type="scientific">Streptomyces uncialis</name>
    <dbReference type="NCBI Taxonomy" id="1048205"/>
    <lineage>
        <taxon>Bacteria</taxon>
        <taxon>Bacillati</taxon>
        <taxon>Actinomycetota</taxon>
        <taxon>Actinomycetes</taxon>
        <taxon>Kitasatosporales</taxon>
        <taxon>Streptomycetaceae</taxon>
        <taxon>Streptomyces</taxon>
    </lineage>
</organism>
<dbReference type="RefSeq" id="WP_073793207.1">
    <property type="nucleotide sequence ID" value="NZ_LFBV01000009.1"/>
</dbReference>
<proteinExistence type="predicted"/>
<evidence type="ECO:0000313" key="2">
    <source>
        <dbReference type="Proteomes" id="UP000186455"/>
    </source>
</evidence>
<evidence type="ECO:0000313" key="1">
    <source>
        <dbReference type="EMBL" id="OKH91520.1"/>
    </source>
</evidence>
<gene>
    <name evidence="1" type="ORF">AB852_28610</name>
</gene>
<accession>A0A1Q4V1A4</accession>
<reference evidence="1 2" key="1">
    <citation type="submission" date="2015-06" db="EMBL/GenBank/DDBJ databases">
        <title>Cloning and characterization of the uncialamcin biosynthetic gene cluster.</title>
        <authorList>
            <person name="Yan X."/>
            <person name="Huang T."/>
            <person name="Ge H."/>
            <person name="Shen B."/>
        </authorList>
    </citation>
    <scope>NUCLEOTIDE SEQUENCE [LARGE SCALE GENOMIC DNA]</scope>
    <source>
        <strain evidence="1 2">DCA2648</strain>
    </source>
</reference>
<dbReference type="Proteomes" id="UP000186455">
    <property type="component" value="Unassembled WGS sequence"/>
</dbReference>
<dbReference type="EMBL" id="LFBV01000009">
    <property type="protein sequence ID" value="OKH91520.1"/>
    <property type="molecule type" value="Genomic_DNA"/>
</dbReference>
<comment type="caution">
    <text evidence="1">The sequence shown here is derived from an EMBL/GenBank/DDBJ whole genome shotgun (WGS) entry which is preliminary data.</text>
</comment>